<reference evidence="1 2" key="1">
    <citation type="submission" date="2019-05" db="EMBL/GenBank/DDBJ databases">
        <title>Mikania micrantha, genome provides insights into the molecular mechanism of rapid growth.</title>
        <authorList>
            <person name="Liu B."/>
        </authorList>
    </citation>
    <scope>NUCLEOTIDE SEQUENCE [LARGE SCALE GENOMIC DNA]</scope>
    <source>
        <strain evidence="1">NLD-2019</strain>
        <tissue evidence="1">Leaf</tissue>
    </source>
</reference>
<name>A0A5N6LDS0_9ASTR</name>
<accession>A0A5N6LDS0</accession>
<dbReference type="Proteomes" id="UP000326396">
    <property type="component" value="Unassembled WGS sequence"/>
</dbReference>
<gene>
    <name evidence="1" type="ORF">E3N88_43842</name>
</gene>
<evidence type="ECO:0000313" key="1">
    <source>
        <dbReference type="EMBL" id="KAD0696005.1"/>
    </source>
</evidence>
<protein>
    <recommendedName>
        <fullName evidence="3">Helitron helicase-like domain-containing protein</fullName>
    </recommendedName>
</protein>
<dbReference type="EMBL" id="SZYD01001465">
    <property type="protein sequence ID" value="KAD0696005.1"/>
    <property type="molecule type" value="Genomic_DNA"/>
</dbReference>
<comment type="caution">
    <text evidence="1">The sequence shown here is derived from an EMBL/GenBank/DDBJ whole genome shotgun (WGS) entry which is preliminary data.</text>
</comment>
<dbReference type="PANTHER" id="PTHR10492">
    <property type="match status" value="1"/>
</dbReference>
<sequence length="454" mass="52958">MHSDHKLPTVDHIDAFISSEIPDKNEDPQLYSLVSEFMIHGPCGYYNMNCPCMIDKRCSKNFPKKFCNHTTLDPNGFPMYRRRDSGNFVEKSGVKLDNRSVVAYNKTLLKKYQAHINVEWCNQSGSIKYLFKYINKGPDRATVAVIQSDKEEKQDDEKDEIKQYYDCRYISACEATWRIFEYDVHYRTPSVMRLPFHLPGQQQVIYGADDDINNVLNKPSVASSMFLSWMKCNEIYEGARQLSYIEFPTKFVWKLDQRRWEPRKKGFAIGRIHSVSPSLGEAYFLRILLNKVRGPKSFEEIKTVDGQQFQTFRDACYALGLLDDDMEYIEAIKEASHHGSGYYIRNLFATMLLSNTLSRPDFVWENAWEYLSDGILYMQQKKLNLPGLSLTECEIKNLTLFEIEKYLVRNNSTLARFAGDKIMDNQNCVQAYKHNMMSFIGHMDANLDNYSLHY</sequence>
<organism evidence="1 2">
    <name type="scientific">Mikania micrantha</name>
    <name type="common">bitter vine</name>
    <dbReference type="NCBI Taxonomy" id="192012"/>
    <lineage>
        <taxon>Eukaryota</taxon>
        <taxon>Viridiplantae</taxon>
        <taxon>Streptophyta</taxon>
        <taxon>Embryophyta</taxon>
        <taxon>Tracheophyta</taxon>
        <taxon>Spermatophyta</taxon>
        <taxon>Magnoliopsida</taxon>
        <taxon>eudicotyledons</taxon>
        <taxon>Gunneridae</taxon>
        <taxon>Pentapetalae</taxon>
        <taxon>asterids</taxon>
        <taxon>campanulids</taxon>
        <taxon>Asterales</taxon>
        <taxon>Asteraceae</taxon>
        <taxon>Asteroideae</taxon>
        <taxon>Heliantheae alliance</taxon>
        <taxon>Eupatorieae</taxon>
        <taxon>Mikania</taxon>
    </lineage>
</organism>
<dbReference type="PANTHER" id="PTHR10492:SF101">
    <property type="entry name" value="ATP-DEPENDENT DNA HELICASE"/>
    <property type="match status" value="1"/>
</dbReference>
<evidence type="ECO:0000313" key="2">
    <source>
        <dbReference type="Proteomes" id="UP000326396"/>
    </source>
</evidence>
<evidence type="ECO:0008006" key="3">
    <source>
        <dbReference type="Google" id="ProtNLM"/>
    </source>
</evidence>
<dbReference type="OrthoDB" id="1706095at2759"/>
<dbReference type="AlphaFoldDB" id="A0A5N6LDS0"/>
<proteinExistence type="predicted"/>
<keyword evidence="2" id="KW-1185">Reference proteome</keyword>